<feature type="signal peptide" evidence="1">
    <location>
        <begin position="1"/>
        <end position="21"/>
    </location>
</feature>
<dbReference type="OrthoDB" id="4497333at2759"/>
<organism evidence="2 3">
    <name type="scientific">Aspergillus ochraceoroseus IBT 24754</name>
    <dbReference type="NCBI Taxonomy" id="1392256"/>
    <lineage>
        <taxon>Eukaryota</taxon>
        <taxon>Fungi</taxon>
        <taxon>Dikarya</taxon>
        <taxon>Ascomycota</taxon>
        <taxon>Pezizomycotina</taxon>
        <taxon>Eurotiomycetes</taxon>
        <taxon>Eurotiomycetidae</taxon>
        <taxon>Eurotiales</taxon>
        <taxon>Aspergillaceae</taxon>
        <taxon>Aspergillus</taxon>
        <taxon>Aspergillus subgen. Nidulantes</taxon>
    </lineage>
</organism>
<sequence length="93" mass="9839">MRFFLSTLSVAAFAICTGVSSHVYASAAPDLIGKPGGIDTGDIACIGQCVKNPHVLGCENPQFQVQQGCYMCCYSDDDAGDFADHIPDDFADN</sequence>
<keyword evidence="1" id="KW-0732">Signal</keyword>
<accession>A0A2T5LV07</accession>
<dbReference type="RefSeq" id="XP_040751502.1">
    <property type="nucleotide sequence ID" value="XM_040900026.1"/>
</dbReference>
<dbReference type="AlphaFoldDB" id="A0A2T5LV07"/>
<protein>
    <submittedName>
        <fullName evidence="2">Uncharacterized protein</fullName>
    </submittedName>
</protein>
<dbReference type="GeneID" id="63816908"/>
<evidence type="ECO:0000313" key="3">
    <source>
        <dbReference type="Proteomes" id="UP000244073"/>
    </source>
</evidence>
<evidence type="ECO:0000256" key="1">
    <source>
        <dbReference type="SAM" id="SignalP"/>
    </source>
</evidence>
<feature type="chain" id="PRO_5015756869" evidence="1">
    <location>
        <begin position="22"/>
        <end position="93"/>
    </location>
</feature>
<dbReference type="EMBL" id="MSFN02000005">
    <property type="protein sequence ID" value="PTU20110.1"/>
    <property type="molecule type" value="Genomic_DNA"/>
</dbReference>
<gene>
    <name evidence="2" type="ORF">P175DRAFT_0533085</name>
</gene>
<reference evidence="2 3" key="1">
    <citation type="journal article" date="2018" name="Proc. Natl. Acad. Sci. U.S.A.">
        <title>Linking secondary metabolites to gene clusters through genome sequencing of six diverse Aspergillus species.</title>
        <authorList>
            <person name="Kaerboelling I."/>
            <person name="Vesth T.C."/>
            <person name="Frisvad J.C."/>
            <person name="Nybo J.L."/>
            <person name="Theobald S."/>
            <person name="Kuo A."/>
            <person name="Bowyer P."/>
            <person name="Matsuda Y."/>
            <person name="Mondo S."/>
            <person name="Lyhne E.K."/>
            <person name="Kogle M.E."/>
            <person name="Clum A."/>
            <person name="Lipzen A."/>
            <person name="Salamov A."/>
            <person name="Ngan C.Y."/>
            <person name="Daum C."/>
            <person name="Chiniquy J."/>
            <person name="Barry K."/>
            <person name="LaButti K."/>
            <person name="Haridas S."/>
            <person name="Simmons B.A."/>
            <person name="Magnuson J.K."/>
            <person name="Mortensen U.H."/>
            <person name="Larsen T.O."/>
            <person name="Grigoriev I.V."/>
            <person name="Baker S.E."/>
            <person name="Andersen M.R."/>
        </authorList>
    </citation>
    <scope>NUCLEOTIDE SEQUENCE [LARGE SCALE GENOMIC DNA]</scope>
    <source>
        <strain evidence="2 3">IBT 24754</strain>
    </source>
</reference>
<comment type="caution">
    <text evidence="2">The sequence shown here is derived from an EMBL/GenBank/DDBJ whole genome shotgun (WGS) entry which is preliminary data.</text>
</comment>
<evidence type="ECO:0000313" key="2">
    <source>
        <dbReference type="EMBL" id="PTU20110.1"/>
    </source>
</evidence>
<dbReference type="Proteomes" id="UP000244073">
    <property type="component" value="Unassembled WGS sequence"/>
</dbReference>
<proteinExistence type="predicted"/>
<name>A0A2T5LV07_9EURO</name>
<dbReference type="VEuPathDB" id="FungiDB:P175DRAFT_0533085"/>